<evidence type="ECO:0000256" key="16">
    <source>
        <dbReference type="SAM" id="MobiDB-lite"/>
    </source>
</evidence>
<dbReference type="InterPro" id="IPR004090">
    <property type="entry name" value="Chemotax_Me-accpt_rcpt"/>
</dbReference>
<evidence type="ECO:0000259" key="21">
    <source>
        <dbReference type="PROSITE" id="PS50885"/>
    </source>
</evidence>
<dbReference type="Proteomes" id="UP000005496">
    <property type="component" value="Unassembled WGS sequence"/>
</dbReference>
<dbReference type="SUPFAM" id="SSF103190">
    <property type="entry name" value="Sensory domain-like"/>
    <property type="match status" value="2"/>
</dbReference>
<keyword evidence="4" id="KW-0808">Transferase</keyword>
<dbReference type="InterPro" id="IPR000700">
    <property type="entry name" value="PAS-assoc_C"/>
</dbReference>
<organism evidence="22 23">
    <name type="scientific">Desulfonatronospira thiodismutans ASO3-1</name>
    <dbReference type="NCBI Taxonomy" id="555779"/>
    <lineage>
        <taxon>Bacteria</taxon>
        <taxon>Pseudomonadati</taxon>
        <taxon>Thermodesulfobacteriota</taxon>
        <taxon>Desulfovibrionia</taxon>
        <taxon>Desulfovibrionales</taxon>
        <taxon>Desulfonatronovibrionaceae</taxon>
        <taxon>Desulfonatronospira</taxon>
    </lineage>
</organism>
<dbReference type="InterPro" id="IPR000014">
    <property type="entry name" value="PAS"/>
</dbReference>
<dbReference type="SMART" id="SM00283">
    <property type="entry name" value="MA"/>
    <property type="match status" value="1"/>
</dbReference>
<keyword evidence="6" id="KW-0547">Nucleotide-binding</keyword>
<protein>
    <submittedName>
        <fullName evidence="22">Methyl-accepting chemotaxis sensory transducer with Pas/Pac sensor</fullName>
    </submittedName>
</protein>
<keyword evidence="2" id="KW-1003">Cell membrane</keyword>
<dbReference type="eggNOG" id="COG0840">
    <property type="taxonomic scope" value="Bacteria"/>
</dbReference>
<evidence type="ECO:0000256" key="5">
    <source>
        <dbReference type="ARBA" id="ARBA00022692"/>
    </source>
</evidence>
<evidence type="ECO:0000256" key="11">
    <source>
        <dbReference type="ARBA" id="ARBA00023136"/>
    </source>
</evidence>
<dbReference type="InterPro" id="IPR013656">
    <property type="entry name" value="PAS_4"/>
</dbReference>
<feature type="coiled-coil region" evidence="15">
    <location>
        <begin position="595"/>
        <end position="622"/>
    </location>
</feature>
<dbReference type="EMBL" id="ACJN02000001">
    <property type="protein sequence ID" value="EFI35550.1"/>
    <property type="molecule type" value="Genomic_DNA"/>
</dbReference>
<evidence type="ECO:0000313" key="23">
    <source>
        <dbReference type="Proteomes" id="UP000005496"/>
    </source>
</evidence>
<keyword evidence="11 17" id="KW-0472">Membrane</keyword>
<dbReference type="GO" id="GO:0004888">
    <property type="term" value="F:transmembrane signaling receptor activity"/>
    <property type="evidence" value="ECO:0007669"/>
    <property type="project" value="InterPro"/>
</dbReference>
<gene>
    <name evidence="22" type="ORF">Dthio_PD2974</name>
</gene>
<accession>D6SLI9</accession>
<dbReference type="PROSITE" id="PS50111">
    <property type="entry name" value="CHEMOTAXIS_TRANSDUC_2"/>
    <property type="match status" value="1"/>
</dbReference>
<evidence type="ECO:0000259" key="20">
    <source>
        <dbReference type="PROSITE" id="PS50113"/>
    </source>
</evidence>
<dbReference type="NCBIfam" id="TIGR00229">
    <property type="entry name" value="sensory_box"/>
    <property type="match status" value="1"/>
</dbReference>
<dbReference type="Gene3D" id="1.10.287.950">
    <property type="entry name" value="Methyl-accepting chemotaxis protein"/>
    <property type="match status" value="1"/>
</dbReference>
<evidence type="ECO:0000256" key="14">
    <source>
        <dbReference type="PROSITE-ProRule" id="PRU00284"/>
    </source>
</evidence>
<keyword evidence="12 14" id="KW-0807">Transducer</keyword>
<dbReference type="FunFam" id="1.10.287.950:FF:000001">
    <property type="entry name" value="Methyl-accepting chemotaxis sensory transducer"/>
    <property type="match status" value="1"/>
</dbReference>
<feature type="domain" description="Methyl-accepting transducer" evidence="18">
    <location>
        <begin position="524"/>
        <end position="760"/>
    </location>
</feature>
<keyword evidence="8" id="KW-0067">ATP-binding</keyword>
<evidence type="ECO:0000256" key="13">
    <source>
        <dbReference type="ARBA" id="ARBA00029447"/>
    </source>
</evidence>
<dbReference type="CDD" id="cd06225">
    <property type="entry name" value="HAMP"/>
    <property type="match status" value="1"/>
</dbReference>
<reference evidence="22" key="1">
    <citation type="submission" date="2010-05" db="EMBL/GenBank/DDBJ databases">
        <title>The draft genome of Desulfonatronospira thiodismutans ASO3-1.</title>
        <authorList>
            <consortium name="US DOE Joint Genome Institute (JGI-PGF)"/>
            <person name="Lucas S."/>
            <person name="Copeland A."/>
            <person name="Lapidus A."/>
            <person name="Cheng J.-F."/>
            <person name="Bruce D."/>
            <person name="Goodwin L."/>
            <person name="Pitluck S."/>
            <person name="Chertkov O."/>
            <person name="Brettin T."/>
            <person name="Detter J.C."/>
            <person name="Han C."/>
            <person name="Land M.L."/>
            <person name="Hauser L."/>
            <person name="Kyrpides N."/>
            <person name="Mikhailova N."/>
            <person name="Muyzer G."/>
            <person name="Woyke T."/>
        </authorList>
    </citation>
    <scope>NUCLEOTIDE SEQUENCE [LARGE SCALE GENOMIC DNA]</scope>
    <source>
        <strain evidence="22">ASO3-1</strain>
    </source>
</reference>
<evidence type="ECO:0000256" key="2">
    <source>
        <dbReference type="ARBA" id="ARBA00022475"/>
    </source>
</evidence>
<dbReference type="Pfam" id="PF08448">
    <property type="entry name" value="PAS_4"/>
    <property type="match status" value="1"/>
</dbReference>
<dbReference type="GO" id="GO:0016301">
    <property type="term" value="F:kinase activity"/>
    <property type="evidence" value="ECO:0007669"/>
    <property type="project" value="UniProtKB-KW"/>
</dbReference>
<dbReference type="PANTHER" id="PTHR32089">
    <property type="entry name" value="METHYL-ACCEPTING CHEMOTAXIS PROTEIN MCPB"/>
    <property type="match status" value="1"/>
</dbReference>
<dbReference type="RefSeq" id="WP_008868682.1">
    <property type="nucleotide sequence ID" value="NZ_ACJN02000001.1"/>
</dbReference>
<dbReference type="CDD" id="cd11386">
    <property type="entry name" value="MCP_signal"/>
    <property type="match status" value="1"/>
</dbReference>
<dbReference type="InterPro" id="IPR004089">
    <property type="entry name" value="MCPsignal_dom"/>
</dbReference>
<keyword evidence="7" id="KW-0418">Kinase</keyword>
<sequence>MRFTIFWKILAILGSTIVLVSAAIFLTTNHFVTQSLDEQALDTLDNYRQAVDMEIEEISSNAAFVNSVVVENPDVAEAIKQGDSEFLHDYGNELTQAQHIGFIAFTNAEGDVVARGHIEEKGDNIQHHYIVQQVLRGDSITGIEHGEHISLSIRSGEPVKKDGEVVGAVVMGESFETHAFVDRIEQKLGVDATIFEDDTRISTSIRDEAGDRLVGTQMEDPEVIRTVIQDNEIFWATNPVQGVMYDTIYWPIEDVQGEIVGMYFLGQPRDVIEGIQASVLNSILAVTAVVGALMLAVGAFFARRLGGSVSRAAGFASMIARGDMDKPLEIKSRDETGQLAESLNEVRDNVTRLIKDTEHMAESIRHGDIRAVLPVEQYEGAYSKLAKDINNASEIVAGYLEVVPSPIVTMDKDFNILWMNKTGVDLFGGNRSDVEGEKCYDMFRTQDCQTEACACTQAMKTGSERTNETRAYPGDMQLDISYTGRPIKDNQGRVVGAIEFVTDLTQVKASQRKMQEVAQRAASVSDSVSSASDELSAQVEQASRGTEEQTNRIGETATSMEEMNATVLEVARNASGAAEQTDMARAKAQEGAGVVKQSVEAINEVQEQSKAMKDNLASLGKQSEEIGKVMTVIDDIADQTNLLALNAAIEAARAGDAGRGFAVVADEVRKLAEKTMNATKEVEKTVTSIQESTKSNMDSMDQSVQAVEKATQLANSSGQALQEIVSLAQEAADQVRSIATASEEQSSASEEVNKSMEDVNRIARETADAMNQSAQAVSDLAKQAGELQKIIEDLRKA</sequence>
<evidence type="ECO:0000256" key="3">
    <source>
        <dbReference type="ARBA" id="ARBA00022553"/>
    </source>
</evidence>
<dbReference type="Gene3D" id="3.30.450.20">
    <property type="entry name" value="PAS domain"/>
    <property type="match status" value="2"/>
</dbReference>
<dbReference type="GO" id="GO:0005524">
    <property type="term" value="F:ATP binding"/>
    <property type="evidence" value="ECO:0007669"/>
    <property type="project" value="UniProtKB-KW"/>
</dbReference>
<dbReference type="PROSITE" id="PS50112">
    <property type="entry name" value="PAS"/>
    <property type="match status" value="1"/>
</dbReference>
<evidence type="ECO:0000259" key="19">
    <source>
        <dbReference type="PROSITE" id="PS50112"/>
    </source>
</evidence>
<dbReference type="GO" id="GO:0000160">
    <property type="term" value="P:phosphorelay signal transduction system"/>
    <property type="evidence" value="ECO:0007669"/>
    <property type="project" value="UniProtKB-KW"/>
</dbReference>
<dbReference type="SUPFAM" id="SSF58104">
    <property type="entry name" value="Methyl-accepting chemotaxis protein (MCP) signaling domain"/>
    <property type="match status" value="1"/>
</dbReference>
<feature type="region of interest" description="Disordered" evidence="16">
    <location>
        <begin position="524"/>
        <end position="551"/>
    </location>
</feature>
<dbReference type="Gene3D" id="1.20.120.1530">
    <property type="match status" value="1"/>
</dbReference>
<dbReference type="InterPro" id="IPR029151">
    <property type="entry name" value="Sensor-like_sf"/>
</dbReference>
<dbReference type="PRINTS" id="PR00260">
    <property type="entry name" value="CHEMTRNSDUCR"/>
</dbReference>
<evidence type="ECO:0000256" key="6">
    <source>
        <dbReference type="ARBA" id="ARBA00022741"/>
    </source>
</evidence>
<dbReference type="InterPro" id="IPR035965">
    <property type="entry name" value="PAS-like_dom_sf"/>
</dbReference>
<dbReference type="GO" id="GO:0005886">
    <property type="term" value="C:plasma membrane"/>
    <property type="evidence" value="ECO:0007669"/>
    <property type="project" value="UniProtKB-SubCell"/>
</dbReference>
<comment type="caution">
    <text evidence="22">The sequence shown here is derived from an EMBL/GenBank/DDBJ whole genome shotgun (WGS) entry which is preliminary data.</text>
</comment>
<comment type="similarity">
    <text evidence="13">Belongs to the methyl-accepting chemotaxis (MCP) protein family.</text>
</comment>
<dbReference type="CDD" id="cd00130">
    <property type="entry name" value="PAS"/>
    <property type="match status" value="1"/>
</dbReference>
<dbReference type="AlphaFoldDB" id="D6SLI9"/>
<evidence type="ECO:0000256" key="15">
    <source>
        <dbReference type="SAM" id="Coils"/>
    </source>
</evidence>
<dbReference type="InterPro" id="IPR033463">
    <property type="entry name" value="sCache_3"/>
</dbReference>
<evidence type="ECO:0000256" key="4">
    <source>
        <dbReference type="ARBA" id="ARBA00022679"/>
    </source>
</evidence>
<dbReference type="SMART" id="SM00304">
    <property type="entry name" value="HAMP"/>
    <property type="match status" value="2"/>
</dbReference>
<feature type="compositionally biased region" description="Low complexity" evidence="16">
    <location>
        <begin position="524"/>
        <end position="533"/>
    </location>
</feature>
<evidence type="ECO:0000256" key="12">
    <source>
        <dbReference type="ARBA" id="ARBA00023224"/>
    </source>
</evidence>
<evidence type="ECO:0000256" key="10">
    <source>
        <dbReference type="ARBA" id="ARBA00023012"/>
    </source>
</evidence>
<keyword evidence="23" id="KW-1185">Reference proteome</keyword>
<dbReference type="InterPro" id="IPR003660">
    <property type="entry name" value="HAMP_dom"/>
</dbReference>
<feature type="transmembrane region" description="Helical" evidence="17">
    <location>
        <begin position="279"/>
        <end position="302"/>
    </location>
</feature>
<dbReference type="GO" id="GO:0006935">
    <property type="term" value="P:chemotaxis"/>
    <property type="evidence" value="ECO:0007669"/>
    <property type="project" value="InterPro"/>
</dbReference>
<feature type="domain" description="HAMP" evidence="21">
    <location>
        <begin position="303"/>
        <end position="355"/>
    </location>
</feature>
<dbReference type="Pfam" id="PF17202">
    <property type="entry name" value="sCache_3_3"/>
    <property type="match status" value="1"/>
</dbReference>
<dbReference type="SUPFAM" id="SSF55785">
    <property type="entry name" value="PYP-like sensor domain (PAS domain)"/>
    <property type="match status" value="1"/>
</dbReference>
<keyword evidence="3" id="KW-0597">Phosphoprotein</keyword>
<dbReference type="Pfam" id="PF00015">
    <property type="entry name" value="MCPsignal"/>
    <property type="match status" value="1"/>
</dbReference>
<dbReference type="PROSITE" id="PS50885">
    <property type="entry name" value="HAMP"/>
    <property type="match status" value="1"/>
</dbReference>
<evidence type="ECO:0000256" key="17">
    <source>
        <dbReference type="SAM" id="Phobius"/>
    </source>
</evidence>
<name>D6SLI9_9BACT</name>
<keyword evidence="15" id="KW-0175">Coiled coil</keyword>
<feature type="domain" description="PAC" evidence="20">
    <location>
        <begin position="465"/>
        <end position="516"/>
    </location>
</feature>
<evidence type="ECO:0000256" key="7">
    <source>
        <dbReference type="ARBA" id="ARBA00022777"/>
    </source>
</evidence>
<evidence type="ECO:0000256" key="8">
    <source>
        <dbReference type="ARBA" id="ARBA00022840"/>
    </source>
</evidence>
<keyword evidence="10" id="KW-0902">Two-component regulatory system</keyword>
<evidence type="ECO:0000313" key="22">
    <source>
        <dbReference type="EMBL" id="EFI35550.1"/>
    </source>
</evidence>
<evidence type="ECO:0000259" key="18">
    <source>
        <dbReference type="PROSITE" id="PS50111"/>
    </source>
</evidence>
<comment type="subcellular location">
    <subcellularLocation>
        <location evidence="1">Cell membrane</location>
        <topology evidence="1">Multi-pass membrane protein</topology>
    </subcellularLocation>
</comment>
<keyword evidence="5 17" id="KW-0812">Transmembrane</keyword>
<evidence type="ECO:0000256" key="9">
    <source>
        <dbReference type="ARBA" id="ARBA00022989"/>
    </source>
</evidence>
<feature type="domain" description="PAS" evidence="19">
    <location>
        <begin position="392"/>
        <end position="447"/>
    </location>
</feature>
<evidence type="ECO:0000256" key="1">
    <source>
        <dbReference type="ARBA" id="ARBA00004651"/>
    </source>
</evidence>
<dbReference type="PANTHER" id="PTHR32089:SF112">
    <property type="entry name" value="LYSOZYME-LIKE PROTEIN-RELATED"/>
    <property type="match status" value="1"/>
</dbReference>
<dbReference type="Pfam" id="PF00672">
    <property type="entry name" value="HAMP"/>
    <property type="match status" value="1"/>
</dbReference>
<proteinExistence type="inferred from homology"/>
<keyword evidence="9 17" id="KW-1133">Transmembrane helix</keyword>
<dbReference type="PROSITE" id="PS50113">
    <property type="entry name" value="PAC"/>
    <property type="match status" value="1"/>
</dbReference>